<feature type="signal peptide" evidence="5">
    <location>
        <begin position="1"/>
        <end position="24"/>
    </location>
</feature>
<dbReference type="AlphaFoldDB" id="A0A345ZD85"/>
<reference evidence="8" key="1">
    <citation type="submission" date="2017-09" db="EMBL/GenBank/DDBJ databases">
        <authorList>
            <person name="Ehlers B."/>
            <person name="Leendertz F.H."/>
        </authorList>
    </citation>
    <scope>NUCLEOTIDE SEQUENCE</scope>
    <source>
        <strain evidence="8">SH-4</strain>
    </source>
</reference>
<feature type="domain" description="CBM6" evidence="6">
    <location>
        <begin position="468"/>
        <end position="600"/>
    </location>
</feature>
<evidence type="ECO:0000259" key="6">
    <source>
        <dbReference type="PROSITE" id="PS51175"/>
    </source>
</evidence>
<name>A0A345ZD85_9GAMM</name>
<evidence type="ECO:0000256" key="3">
    <source>
        <dbReference type="ARBA" id="ARBA00022801"/>
    </source>
</evidence>
<feature type="domain" description="GH16" evidence="7">
    <location>
        <begin position="25"/>
        <end position="299"/>
    </location>
</feature>
<feature type="domain" description="CBM6" evidence="6">
    <location>
        <begin position="314"/>
        <end position="445"/>
    </location>
</feature>
<evidence type="ECO:0000256" key="5">
    <source>
        <dbReference type="SAM" id="SignalP"/>
    </source>
</evidence>
<dbReference type="InterPro" id="IPR016287">
    <property type="entry name" value="Beta_agarase"/>
</dbReference>
<protein>
    <submittedName>
        <fullName evidence="8">Beta-agarase</fullName>
    </submittedName>
</protein>
<sequence length="602" mass="65943">MRSAKNVSAKYLLASLLFSSPTLAADWDGIPVPADAGDGYTWELHPLSDDFNYSAPAEGKSAAFYERWNEGFINPWLGPGLTEFTANHSSVANGLLQLKASRKTGTNQVRTGAIHSKESIIYPIYMEARTKITNLTAANAFWLLSSDSTQEIDVQESYGSDRADQTWFDERLHLSHHVFIRNPFQDYQPKDEGSWYMKPGQSTWRDAYHTIGVYWRDPWNLEYYVDGVHVRTVSGESMIDPYGYTGGTGLSKPMQAIFDVEDQDWRSDNGITATDAELADPNKNTYSVDWVRFYKPVAVEDGGSEPEQPNTDAIVKELASYTQTAKQGTAVEGDSVVGFNINGTNINYNTLGDYADYSVNLPSAGTYQVQLVAASPMASGIGADITLDGSFAGTIALSNTGGWEVYQTFTLASNVYVASAGEHTVRVQSSGSSNWQWNGDEIRFLKVQDSSTPTEPTEPTEPGVPSVIDVEAENYSQVGGTFDDGQAQAISVYTLNGVTALNYVNKGDYVDYTIQVPTSGSYQVSYDIASAVTGAQVDLLVYQNGAWANQTQTSVPQTSWDNFQPLDGGTLTLEAGSHSIRLYGAGSHDWQWNLDSFTLTQQ</sequence>
<dbReference type="InterPro" id="IPR006584">
    <property type="entry name" value="Cellulose-bd_IV"/>
</dbReference>
<evidence type="ECO:0000259" key="7">
    <source>
        <dbReference type="PROSITE" id="PS51762"/>
    </source>
</evidence>
<evidence type="ECO:0000256" key="4">
    <source>
        <dbReference type="ARBA" id="ARBA00023295"/>
    </source>
</evidence>
<dbReference type="GO" id="GO:0005975">
    <property type="term" value="P:carbohydrate metabolic process"/>
    <property type="evidence" value="ECO:0007669"/>
    <property type="project" value="InterPro"/>
</dbReference>
<feature type="chain" id="PRO_5017063397" evidence="5">
    <location>
        <begin position="25"/>
        <end position="602"/>
    </location>
</feature>
<keyword evidence="4" id="KW-0326">Glycosidase</keyword>
<dbReference type="CDD" id="cd02178">
    <property type="entry name" value="GH16_beta_agarase"/>
    <property type="match status" value="1"/>
</dbReference>
<dbReference type="Pfam" id="PF03422">
    <property type="entry name" value="CBM_6"/>
    <property type="match status" value="2"/>
</dbReference>
<keyword evidence="3" id="KW-0378">Hydrolase</keyword>
<dbReference type="CDD" id="cd04079">
    <property type="entry name" value="CBM6_agarase-like"/>
    <property type="match status" value="2"/>
</dbReference>
<dbReference type="EMBL" id="MF974391">
    <property type="protein sequence ID" value="AXK68397.1"/>
    <property type="molecule type" value="Genomic_DNA"/>
</dbReference>
<organism evidence="8">
    <name type="scientific">Simiduia sp</name>
    <dbReference type="NCBI Taxonomy" id="1969461"/>
    <lineage>
        <taxon>Bacteria</taxon>
        <taxon>Pseudomonadati</taxon>
        <taxon>Pseudomonadota</taxon>
        <taxon>Gammaproteobacteria</taxon>
        <taxon>Cellvibrionales</taxon>
        <taxon>Cellvibrionaceae</taxon>
        <taxon>Simiduia</taxon>
    </lineage>
</organism>
<comment type="similarity">
    <text evidence="1">Belongs to the glycosyl hydrolase 16 family.</text>
</comment>
<evidence type="ECO:0000313" key="8">
    <source>
        <dbReference type="EMBL" id="AXK68397.1"/>
    </source>
</evidence>
<dbReference type="SUPFAM" id="SSF49899">
    <property type="entry name" value="Concanavalin A-like lectins/glucanases"/>
    <property type="match status" value="1"/>
</dbReference>
<dbReference type="PROSITE" id="PS51762">
    <property type="entry name" value="GH16_2"/>
    <property type="match status" value="1"/>
</dbReference>
<evidence type="ECO:0000256" key="1">
    <source>
        <dbReference type="ARBA" id="ARBA00006865"/>
    </source>
</evidence>
<proteinExistence type="inferred from homology"/>
<dbReference type="Gene3D" id="2.60.120.260">
    <property type="entry name" value="Galactose-binding domain-like"/>
    <property type="match status" value="2"/>
</dbReference>
<dbReference type="Gene3D" id="2.60.120.200">
    <property type="match status" value="1"/>
</dbReference>
<dbReference type="PROSITE" id="PS51175">
    <property type="entry name" value="CBM6"/>
    <property type="match status" value="2"/>
</dbReference>
<dbReference type="InterPro" id="IPR000757">
    <property type="entry name" value="Beta-glucanase-like"/>
</dbReference>
<evidence type="ECO:0000256" key="2">
    <source>
        <dbReference type="ARBA" id="ARBA00022729"/>
    </source>
</evidence>
<dbReference type="GO" id="GO:0033916">
    <property type="term" value="F:beta-agarase activity"/>
    <property type="evidence" value="ECO:0007669"/>
    <property type="project" value="InterPro"/>
</dbReference>
<dbReference type="SMART" id="SM00606">
    <property type="entry name" value="CBD_IV"/>
    <property type="match status" value="2"/>
</dbReference>
<dbReference type="InterPro" id="IPR005084">
    <property type="entry name" value="CBM6"/>
</dbReference>
<dbReference type="SUPFAM" id="SSF49785">
    <property type="entry name" value="Galactose-binding domain-like"/>
    <property type="match status" value="2"/>
</dbReference>
<dbReference type="GO" id="GO:0030246">
    <property type="term" value="F:carbohydrate binding"/>
    <property type="evidence" value="ECO:0007669"/>
    <property type="project" value="InterPro"/>
</dbReference>
<dbReference type="InterPro" id="IPR013320">
    <property type="entry name" value="ConA-like_dom_sf"/>
</dbReference>
<accession>A0A345ZD85</accession>
<dbReference type="InterPro" id="IPR008979">
    <property type="entry name" value="Galactose-bd-like_sf"/>
</dbReference>
<keyword evidence="2 5" id="KW-0732">Signal</keyword>